<evidence type="ECO:0000313" key="2">
    <source>
        <dbReference type="EMBL" id="RPD42376.1"/>
    </source>
</evidence>
<organism evidence="2 3">
    <name type="scientific">Chitinophaga barathri</name>
    <dbReference type="NCBI Taxonomy" id="1647451"/>
    <lineage>
        <taxon>Bacteria</taxon>
        <taxon>Pseudomonadati</taxon>
        <taxon>Bacteroidota</taxon>
        <taxon>Chitinophagia</taxon>
        <taxon>Chitinophagales</taxon>
        <taxon>Chitinophagaceae</taxon>
        <taxon>Chitinophaga</taxon>
    </lineage>
</organism>
<evidence type="ECO:0000259" key="1">
    <source>
        <dbReference type="Pfam" id="PF00753"/>
    </source>
</evidence>
<evidence type="ECO:0000313" key="3">
    <source>
        <dbReference type="Proteomes" id="UP000279089"/>
    </source>
</evidence>
<protein>
    <submittedName>
        <fullName evidence="2">MBL fold metallo-hydrolase</fullName>
    </submittedName>
</protein>
<dbReference type="Pfam" id="PF00753">
    <property type="entry name" value="Lactamase_B"/>
    <property type="match status" value="1"/>
</dbReference>
<comment type="caution">
    <text evidence="2">The sequence shown here is derived from an EMBL/GenBank/DDBJ whole genome shotgun (WGS) entry which is preliminary data.</text>
</comment>
<dbReference type="OrthoDB" id="418728at2"/>
<dbReference type="PANTHER" id="PTHR30619:SF1">
    <property type="entry name" value="RECOMBINATION PROTEIN 2"/>
    <property type="match status" value="1"/>
</dbReference>
<gene>
    <name evidence="2" type="ORF">EG028_04145</name>
</gene>
<dbReference type="Proteomes" id="UP000279089">
    <property type="component" value="Unassembled WGS sequence"/>
</dbReference>
<proteinExistence type="predicted"/>
<dbReference type="CDD" id="cd06262">
    <property type="entry name" value="metallo-hydrolase-like_MBL-fold"/>
    <property type="match status" value="1"/>
</dbReference>
<feature type="domain" description="Metallo-beta-lactamase" evidence="1">
    <location>
        <begin position="16"/>
        <end position="90"/>
    </location>
</feature>
<dbReference type="EMBL" id="RMBX01000002">
    <property type="protein sequence ID" value="RPD42376.1"/>
    <property type="molecule type" value="Genomic_DNA"/>
</dbReference>
<dbReference type="GO" id="GO:0016787">
    <property type="term" value="F:hydrolase activity"/>
    <property type="evidence" value="ECO:0007669"/>
    <property type="project" value="UniProtKB-KW"/>
</dbReference>
<name>A0A3N4MJX4_9BACT</name>
<dbReference type="AlphaFoldDB" id="A0A3N4MJX4"/>
<sequence length="459" mass="52470">MKVNIKMFQVGELGDCFLLKFIDGEKKSHVLIDCGSFRNSNKSKERLQKIVKHILDNELSGGLLDLVVATHQHNDHVSGFLHAADLFKDKVKQVWLPWLDDPRDPPANKLRLKQQNLLDKMGVIYQHLQQKNLQEGFPITKDILDFYGATDDGPAVPLEAMKILRKMGKKPVKYLEPGTVENIPRFTQKQLKAYVLGPPRNPAFLYDITANKDETYDHKLELAFSGAEKLAHALENKNGITGREEQQFPFNLHYKRSKEKIDSAFIGLYDDPRNDYRTIDSDWLNQVERLALYMDSYTNNSSLVLAFELVESQKVLLFVGDAQTGNWNSWKTLEWKGAHRDFNIRNMLQNTVLYKVGHHASHNASLKEAIEDMTHEDLVALIPVDRTDGNITKTNGWKMPAKNLYKKLKTAAKHRVLVMDVGFDDDCRPDNGTTGWSELSAAEPEYNEDDLYISITVED</sequence>
<dbReference type="InterPro" id="IPR036866">
    <property type="entry name" value="RibonucZ/Hydroxyglut_hydro"/>
</dbReference>
<dbReference type="InterPro" id="IPR052159">
    <property type="entry name" value="Competence_DNA_uptake"/>
</dbReference>
<keyword evidence="3" id="KW-1185">Reference proteome</keyword>
<dbReference type="SUPFAM" id="SSF56281">
    <property type="entry name" value="Metallo-hydrolase/oxidoreductase"/>
    <property type="match status" value="1"/>
</dbReference>
<accession>A0A3N4MJX4</accession>
<reference evidence="3" key="1">
    <citation type="submission" date="2018-11" db="EMBL/GenBank/DDBJ databases">
        <title>Chitinophaga lutea sp.nov., isolate from arsenic contaminated soil.</title>
        <authorList>
            <person name="Zong Y."/>
        </authorList>
    </citation>
    <scope>NUCLEOTIDE SEQUENCE [LARGE SCALE GENOMIC DNA]</scope>
    <source>
        <strain evidence="3">YLT18</strain>
    </source>
</reference>
<dbReference type="Gene3D" id="3.60.15.10">
    <property type="entry name" value="Ribonuclease Z/Hydroxyacylglutathione hydrolase-like"/>
    <property type="match status" value="1"/>
</dbReference>
<dbReference type="RefSeq" id="WP_120515477.1">
    <property type="nucleotide sequence ID" value="NZ_QXZY01000003.1"/>
</dbReference>
<dbReference type="PANTHER" id="PTHR30619">
    <property type="entry name" value="DNA INTERNALIZATION/COMPETENCE PROTEIN COMEC/REC2"/>
    <property type="match status" value="1"/>
</dbReference>
<keyword evidence="2" id="KW-0378">Hydrolase</keyword>
<dbReference type="InterPro" id="IPR001279">
    <property type="entry name" value="Metallo-B-lactamas"/>
</dbReference>